<dbReference type="RefSeq" id="WP_119409008.1">
    <property type="nucleotide sequence ID" value="NZ_CP032869.1"/>
</dbReference>
<dbReference type="OrthoDB" id="797199at2"/>
<dbReference type="GO" id="GO:0006508">
    <property type="term" value="P:proteolysis"/>
    <property type="evidence" value="ECO:0007669"/>
    <property type="project" value="UniProtKB-KW"/>
</dbReference>
<accession>A0A494VVL6</accession>
<evidence type="ECO:0000256" key="2">
    <source>
        <dbReference type="ARBA" id="ARBA00009045"/>
    </source>
</evidence>
<dbReference type="Pfam" id="PF01694">
    <property type="entry name" value="Rhomboid"/>
    <property type="match status" value="1"/>
</dbReference>
<evidence type="ECO:0000313" key="10">
    <source>
        <dbReference type="Proteomes" id="UP000270046"/>
    </source>
</evidence>
<feature type="transmembrane region" description="Helical" evidence="7">
    <location>
        <begin position="53"/>
        <end position="79"/>
    </location>
</feature>
<reference evidence="9 10" key="1">
    <citation type="submission" date="2018-10" db="EMBL/GenBank/DDBJ databases">
        <title>Genome sequencing of Mucilaginibacter sp. HYN0043.</title>
        <authorList>
            <person name="Kim M."/>
            <person name="Yi H."/>
        </authorList>
    </citation>
    <scope>NUCLEOTIDE SEQUENCE [LARGE SCALE GENOMIC DNA]</scope>
    <source>
        <strain evidence="9 10">HYN0043</strain>
    </source>
</reference>
<dbReference type="PANTHER" id="PTHR43731">
    <property type="entry name" value="RHOMBOID PROTEASE"/>
    <property type="match status" value="1"/>
</dbReference>
<evidence type="ECO:0000256" key="1">
    <source>
        <dbReference type="ARBA" id="ARBA00004141"/>
    </source>
</evidence>
<dbReference type="Proteomes" id="UP000270046">
    <property type="component" value="Chromosome"/>
</dbReference>
<feature type="transmembrane region" description="Helical" evidence="7">
    <location>
        <begin position="91"/>
        <end position="109"/>
    </location>
</feature>
<keyword evidence="4" id="KW-0378">Hydrolase</keyword>
<evidence type="ECO:0000259" key="8">
    <source>
        <dbReference type="Pfam" id="PF01694"/>
    </source>
</evidence>
<organism evidence="9 10">
    <name type="scientific">Mucilaginibacter celer</name>
    <dbReference type="NCBI Taxonomy" id="2305508"/>
    <lineage>
        <taxon>Bacteria</taxon>
        <taxon>Pseudomonadati</taxon>
        <taxon>Bacteroidota</taxon>
        <taxon>Sphingobacteriia</taxon>
        <taxon>Sphingobacteriales</taxon>
        <taxon>Sphingobacteriaceae</taxon>
        <taxon>Mucilaginibacter</taxon>
    </lineage>
</organism>
<evidence type="ECO:0000256" key="3">
    <source>
        <dbReference type="ARBA" id="ARBA00022692"/>
    </source>
</evidence>
<dbReference type="GO" id="GO:0016020">
    <property type="term" value="C:membrane"/>
    <property type="evidence" value="ECO:0007669"/>
    <property type="project" value="UniProtKB-SubCell"/>
</dbReference>
<keyword evidence="6 7" id="KW-0472">Membrane</keyword>
<feature type="transmembrane region" description="Helical" evidence="7">
    <location>
        <begin position="12"/>
        <end position="32"/>
    </location>
</feature>
<evidence type="ECO:0000256" key="5">
    <source>
        <dbReference type="ARBA" id="ARBA00022989"/>
    </source>
</evidence>
<protein>
    <submittedName>
        <fullName evidence="9">Rhomboid family intramembrane serine protease</fullName>
    </submittedName>
</protein>
<keyword evidence="9" id="KW-0645">Protease</keyword>
<dbReference type="KEGG" id="muh:HYN43_008345"/>
<proteinExistence type="inferred from homology"/>
<dbReference type="AlphaFoldDB" id="A0A494VVL6"/>
<evidence type="ECO:0000313" key="9">
    <source>
        <dbReference type="EMBL" id="AYL95305.1"/>
    </source>
</evidence>
<comment type="subcellular location">
    <subcellularLocation>
        <location evidence="1">Membrane</location>
        <topology evidence="1">Multi-pass membrane protein</topology>
    </subcellularLocation>
</comment>
<keyword evidence="10" id="KW-1185">Reference proteome</keyword>
<evidence type="ECO:0000256" key="4">
    <source>
        <dbReference type="ARBA" id="ARBA00022801"/>
    </source>
</evidence>
<comment type="similarity">
    <text evidence="2">Belongs to the peptidase S54 family.</text>
</comment>
<name>A0A494VVL6_9SPHI</name>
<sequence>MTKYFLPDSFSLAPATYTLMISILFISVIGFYHQAFFYKLILHPYTIVHKREYYRLCTSDFVHVDFVHLILNLVAFYVICSDLEELLNKKSVHGSLHFLTIYAISMLTANITATIRSRNNFNYSSAGASGSIMGCLFAFMLLDPFGHAVNIAVLGPVKNIYTAPLYIAMLTYYKWKKKNEAINHDLHLYGAIGGIAASLLF</sequence>
<keyword evidence="3 7" id="KW-0812">Transmembrane</keyword>
<dbReference type="InterPro" id="IPR022764">
    <property type="entry name" value="Peptidase_S54_rhomboid_dom"/>
</dbReference>
<feature type="domain" description="Peptidase S54 rhomboid" evidence="8">
    <location>
        <begin position="51"/>
        <end position="200"/>
    </location>
</feature>
<dbReference type="Gene3D" id="1.20.1540.10">
    <property type="entry name" value="Rhomboid-like"/>
    <property type="match status" value="1"/>
</dbReference>
<evidence type="ECO:0000256" key="6">
    <source>
        <dbReference type="ARBA" id="ARBA00023136"/>
    </source>
</evidence>
<dbReference type="SUPFAM" id="SSF144091">
    <property type="entry name" value="Rhomboid-like"/>
    <property type="match status" value="1"/>
</dbReference>
<feature type="transmembrane region" description="Helical" evidence="7">
    <location>
        <begin position="148"/>
        <end position="173"/>
    </location>
</feature>
<dbReference type="EMBL" id="CP032869">
    <property type="protein sequence ID" value="AYL95305.1"/>
    <property type="molecule type" value="Genomic_DNA"/>
</dbReference>
<gene>
    <name evidence="9" type="ORF">HYN43_008345</name>
</gene>
<dbReference type="InterPro" id="IPR050925">
    <property type="entry name" value="Rhomboid_protease_S54"/>
</dbReference>
<dbReference type="GO" id="GO:0004252">
    <property type="term" value="F:serine-type endopeptidase activity"/>
    <property type="evidence" value="ECO:0007669"/>
    <property type="project" value="InterPro"/>
</dbReference>
<evidence type="ECO:0000256" key="7">
    <source>
        <dbReference type="SAM" id="Phobius"/>
    </source>
</evidence>
<feature type="transmembrane region" description="Helical" evidence="7">
    <location>
        <begin position="121"/>
        <end position="142"/>
    </location>
</feature>
<keyword evidence="5 7" id="KW-1133">Transmembrane helix</keyword>
<dbReference type="PANTHER" id="PTHR43731:SF14">
    <property type="entry name" value="PRESENILIN-ASSOCIATED RHOMBOID-LIKE PROTEIN, MITOCHONDRIAL"/>
    <property type="match status" value="1"/>
</dbReference>
<dbReference type="InterPro" id="IPR035952">
    <property type="entry name" value="Rhomboid-like_sf"/>
</dbReference>